<dbReference type="EMBL" id="JARIHO010000155">
    <property type="protein sequence ID" value="KAJ7300707.1"/>
    <property type="molecule type" value="Genomic_DNA"/>
</dbReference>
<protein>
    <submittedName>
        <fullName evidence="2">Uncharacterized protein</fullName>
    </submittedName>
</protein>
<sequence>MPQYKQLRRPRASFLALGFHGLARSRTSADTTLDLPAYKRIEGEGQLVVSKSLDSPFRHPAASRSLWFRWSVVYDMRRDHPHCPLPAPAFCSSTTPNATRSGTTKPLPASLKRPVLRTSPRCCITSTHTPDLRTPQIRRRCRSSMRALPSSATILCALQLDIRQHSRAWGPLHPFPIAYAVSLATRPRRPSLGLPHSPDSSRAAPTVVPHRLRRTHRSQAHHDRLQPDSALTSRRLRLRASPARCARPPAATAVPSRGRATVASELAVTSLAPSHSRPASAIQQKHDARPQSGLQHLQHRLPLACVGFVASPHAATFLMRRAHATIPPQRPVQRLPPCCDHSRRFRLQA</sequence>
<accession>A0AAD6YWI8</accession>
<evidence type="ECO:0000313" key="2">
    <source>
        <dbReference type="EMBL" id="KAJ7300707.1"/>
    </source>
</evidence>
<organism evidence="2 3">
    <name type="scientific">Mycena albidolilacea</name>
    <dbReference type="NCBI Taxonomy" id="1033008"/>
    <lineage>
        <taxon>Eukaryota</taxon>
        <taxon>Fungi</taxon>
        <taxon>Dikarya</taxon>
        <taxon>Basidiomycota</taxon>
        <taxon>Agaricomycotina</taxon>
        <taxon>Agaricomycetes</taxon>
        <taxon>Agaricomycetidae</taxon>
        <taxon>Agaricales</taxon>
        <taxon>Marasmiineae</taxon>
        <taxon>Mycenaceae</taxon>
        <taxon>Mycena</taxon>
    </lineage>
</organism>
<gene>
    <name evidence="2" type="ORF">DFH08DRAFT_1090517</name>
</gene>
<comment type="caution">
    <text evidence="2">The sequence shown here is derived from an EMBL/GenBank/DDBJ whole genome shotgun (WGS) entry which is preliminary data.</text>
</comment>
<dbReference type="AlphaFoldDB" id="A0AAD6YWI8"/>
<keyword evidence="3" id="KW-1185">Reference proteome</keyword>
<dbReference type="Proteomes" id="UP001218218">
    <property type="component" value="Unassembled WGS sequence"/>
</dbReference>
<evidence type="ECO:0000256" key="1">
    <source>
        <dbReference type="SAM" id="MobiDB-lite"/>
    </source>
</evidence>
<feature type="compositionally biased region" description="Basic residues" evidence="1">
    <location>
        <begin position="210"/>
        <end position="219"/>
    </location>
</feature>
<feature type="region of interest" description="Disordered" evidence="1">
    <location>
        <begin position="272"/>
        <end position="292"/>
    </location>
</feature>
<feature type="region of interest" description="Disordered" evidence="1">
    <location>
        <begin position="190"/>
        <end position="232"/>
    </location>
</feature>
<proteinExistence type="predicted"/>
<reference evidence="2" key="1">
    <citation type="submission" date="2023-03" db="EMBL/GenBank/DDBJ databases">
        <title>Massive genome expansion in bonnet fungi (Mycena s.s.) driven by repeated elements and novel gene families across ecological guilds.</title>
        <authorList>
            <consortium name="Lawrence Berkeley National Laboratory"/>
            <person name="Harder C.B."/>
            <person name="Miyauchi S."/>
            <person name="Viragh M."/>
            <person name="Kuo A."/>
            <person name="Thoen E."/>
            <person name="Andreopoulos B."/>
            <person name="Lu D."/>
            <person name="Skrede I."/>
            <person name="Drula E."/>
            <person name="Henrissat B."/>
            <person name="Morin E."/>
            <person name="Kohler A."/>
            <person name="Barry K."/>
            <person name="LaButti K."/>
            <person name="Morin E."/>
            <person name="Salamov A."/>
            <person name="Lipzen A."/>
            <person name="Mereny Z."/>
            <person name="Hegedus B."/>
            <person name="Baldrian P."/>
            <person name="Stursova M."/>
            <person name="Weitz H."/>
            <person name="Taylor A."/>
            <person name="Grigoriev I.V."/>
            <person name="Nagy L.G."/>
            <person name="Martin F."/>
            <person name="Kauserud H."/>
        </authorList>
    </citation>
    <scope>NUCLEOTIDE SEQUENCE</scope>
    <source>
        <strain evidence="2">CBHHK002</strain>
    </source>
</reference>
<name>A0AAD6YWI8_9AGAR</name>
<evidence type="ECO:0000313" key="3">
    <source>
        <dbReference type="Proteomes" id="UP001218218"/>
    </source>
</evidence>